<dbReference type="PANTHER" id="PTHR11604">
    <property type="entry name" value="PROFILIN"/>
    <property type="match status" value="1"/>
</dbReference>
<dbReference type="EMBL" id="KV878336">
    <property type="protein sequence ID" value="OJJ50707.1"/>
    <property type="molecule type" value="Genomic_DNA"/>
</dbReference>
<evidence type="ECO:0000256" key="3">
    <source>
        <dbReference type="ARBA" id="ARBA00022490"/>
    </source>
</evidence>
<evidence type="ECO:0000256" key="5">
    <source>
        <dbReference type="ARBA" id="ARBA00023212"/>
    </source>
</evidence>
<organism evidence="7 8">
    <name type="scientific">Penicilliopsis zonata CBS 506.65</name>
    <dbReference type="NCBI Taxonomy" id="1073090"/>
    <lineage>
        <taxon>Eukaryota</taxon>
        <taxon>Fungi</taxon>
        <taxon>Dikarya</taxon>
        <taxon>Ascomycota</taxon>
        <taxon>Pezizomycotina</taxon>
        <taxon>Eurotiomycetes</taxon>
        <taxon>Eurotiomycetidae</taxon>
        <taxon>Eurotiales</taxon>
        <taxon>Aspergillaceae</taxon>
        <taxon>Penicilliopsis</taxon>
    </lineage>
</organism>
<dbReference type="RefSeq" id="XP_022585217.1">
    <property type="nucleotide sequence ID" value="XM_022721537.1"/>
</dbReference>
<evidence type="ECO:0000256" key="1">
    <source>
        <dbReference type="ARBA" id="ARBA00004245"/>
    </source>
</evidence>
<dbReference type="Pfam" id="PF00235">
    <property type="entry name" value="Profilin"/>
    <property type="match status" value="1"/>
</dbReference>
<dbReference type="GeneID" id="34608002"/>
<evidence type="ECO:0000256" key="6">
    <source>
        <dbReference type="RuleBase" id="RU003909"/>
    </source>
</evidence>
<keyword evidence="3" id="KW-0963">Cytoplasm</keyword>
<dbReference type="GO" id="GO:0051285">
    <property type="term" value="C:cell cortex of cell tip"/>
    <property type="evidence" value="ECO:0007669"/>
    <property type="project" value="EnsemblFungi"/>
</dbReference>
<dbReference type="CDD" id="cd00148">
    <property type="entry name" value="PROF"/>
    <property type="match status" value="1"/>
</dbReference>
<comment type="subcellular location">
    <subcellularLocation>
        <location evidence="1">Cytoplasm</location>
        <location evidence="1">Cytoskeleton</location>
    </subcellularLocation>
</comment>
<sequence>MSAWQPYVDSSIMGSGQFDKAAVLSYDIAKVEAGTPGYTITDKEIESIRELYKTPSNAFAHGITIGGEKFFAIKADERSLYGKKGKEGIVLVKSKSCVFVAHHTETAQTPTAAIVLENLVDYVNKN</sequence>
<keyword evidence="5" id="KW-0206">Cytoskeleton</keyword>
<name>A0A1L9SUE2_9EURO</name>
<evidence type="ECO:0000313" key="7">
    <source>
        <dbReference type="EMBL" id="OJJ50707.1"/>
    </source>
</evidence>
<dbReference type="SUPFAM" id="SSF55770">
    <property type="entry name" value="Profilin (actin-binding protein)"/>
    <property type="match status" value="1"/>
</dbReference>
<dbReference type="GO" id="GO:0003785">
    <property type="term" value="F:actin monomer binding"/>
    <property type="evidence" value="ECO:0007669"/>
    <property type="project" value="EnsemblFungi"/>
</dbReference>
<dbReference type="AlphaFoldDB" id="A0A1L9SUE2"/>
<dbReference type="GO" id="GO:0031097">
    <property type="term" value="C:medial cortex"/>
    <property type="evidence" value="ECO:0007669"/>
    <property type="project" value="EnsemblFungi"/>
</dbReference>
<dbReference type="PANTHER" id="PTHR11604:SF0">
    <property type="entry name" value="PROFILIN"/>
    <property type="match status" value="1"/>
</dbReference>
<dbReference type="InterPro" id="IPR005455">
    <property type="entry name" value="PFN_euk"/>
</dbReference>
<dbReference type="InterPro" id="IPR048278">
    <property type="entry name" value="PFN"/>
</dbReference>
<dbReference type="GO" id="GO:0030041">
    <property type="term" value="P:actin filament polymerization"/>
    <property type="evidence" value="ECO:0007669"/>
    <property type="project" value="EnsemblFungi"/>
</dbReference>
<dbReference type="PRINTS" id="PR00392">
    <property type="entry name" value="PROFILIN"/>
</dbReference>
<protein>
    <recommendedName>
        <fullName evidence="6">Profilin</fullName>
    </recommendedName>
</protein>
<reference evidence="8" key="1">
    <citation type="journal article" date="2017" name="Genome Biol.">
        <title>Comparative genomics reveals high biological diversity and specific adaptations in the industrially and medically important fungal genus Aspergillus.</title>
        <authorList>
            <person name="de Vries R.P."/>
            <person name="Riley R."/>
            <person name="Wiebenga A."/>
            <person name="Aguilar-Osorio G."/>
            <person name="Amillis S."/>
            <person name="Uchima C.A."/>
            <person name="Anderluh G."/>
            <person name="Asadollahi M."/>
            <person name="Askin M."/>
            <person name="Barry K."/>
            <person name="Battaglia E."/>
            <person name="Bayram O."/>
            <person name="Benocci T."/>
            <person name="Braus-Stromeyer S.A."/>
            <person name="Caldana C."/>
            <person name="Canovas D."/>
            <person name="Cerqueira G.C."/>
            <person name="Chen F."/>
            <person name="Chen W."/>
            <person name="Choi C."/>
            <person name="Clum A."/>
            <person name="Dos Santos R.A."/>
            <person name="Damasio A.R."/>
            <person name="Diallinas G."/>
            <person name="Emri T."/>
            <person name="Fekete E."/>
            <person name="Flipphi M."/>
            <person name="Freyberg S."/>
            <person name="Gallo A."/>
            <person name="Gournas C."/>
            <person name="Habgood R."/>
            <person name="Hainaut M."/>
            <person name="Harispe M.L."/>
            <person name="Henrissat B."/>
            <person name="Hilden K.S."/>
            <person name="Hope R."/>
            <person name="Hossain A."/>
            <person name="Karabika E."/>
            <person name="Karaffa L."/>
            <person name="Karanyi Z."/>
            <person name="Krasevec N."/>
            <person name="Kuo A."/>
            <person name="Kusch H."/>
            <person name="LaButti K."/>
            <person name="Lagendijk E.L."/>
            <person name="Lapidus A."/>
            <person name="Levasseur A."/>
            <person name="Lindquist E."/>
            <person name="Lipzen A."/>
            <person name="Logrieco A.F."/>
            <person name="MacCabe A."/>
            <person name="Maekelae M.R."/>
            <person name="Malavazi I."/>
            <person name="Melin P."/>
            <person name="Meyer V."/>
            <person name="Mielnichuk N."/>
            <person name="Miskei M."/>
            <person name="Molnar A.P."/>
            <person name="Mule G."/>
            <person name="Ngan C.Y."/>
            <person name="Orejas M."/>
            <person name="Orosz E."/>
            <person name="Ouedraogo J.P."/>
            <person name="Overkamp K.M."/>
            <person name="Park H.-S."/>
            <person name="Perrone G."/>
            <person name="Piumi F."/>
            <person name="Punt P.J."/>
            <person name="Ram A.F."/>
            <person name="Ramon A."/>
            <person name="Rauscher S."/>
            <person name="Record E."/>
            <person name="Riano-Pachon D.M."/>
            <person name="Robert V."/>
            <person name="Roehrig J."/>
            <person name="Ruller R."/>
            <person name="Salamov A."/>
            <person name="Salih N.S."/>
            <person name="Samson R.A."/>
            <person name="Sandor E."/>
            <person name="Sanguinetti M."/>
            <person name="Schuetze T."/>
            <person name="Sepcic K."/>
            <person name="Shelest E."/>
            <person name="Sherlock G."/>
            <person name="Sophianopoulou V."/>
            <person name="Squina F.M."/>
            <person name="Sun H."/>
            <person name="Susca A."/>
            <person name="Todd R.B."/>
            <person name="Tsang A."/>
            <person name="Unkles S.E."/>
            <person name="van de Wiele N."/>
            <person name="van Rossen-Uffink D."/>
            <person name="Oliveira J.V."/>
            <person name="Vesth T.C."/>
            <person name="Visser J."/>
            <person name="Yu J.-H."/>
            <person name="Zhou M."/>
            <person name="Andersen M.R."/>
            <person name="Archer D.B."/>
            <person name="Baker S.E."/>
            <person name="Benoit I."/>
            <person name="Brakhage A.A."/>
            <person name="Braus G.H."/>
            <person name="Fischer R."/>
            <person name="Frisvad J.C."/>
            <person name="Goldman G.H."/>
            <person name="Houbraken J."/>
            <person name="Oakley B."/>
            <person name="Pocsi I."/>
            <person name="Scazzocchio C."/>
            <person name="Seiboth B."/>
            <person name="vanKuyk P.A."/>
            <person name="Wortman J."/>
            <person name="Dyer P.S."/>
            <person name="Grigoriev I.V."/>
        </authorList>
    </citation>
    <scope>NUCLEOTIDE SEQUENCE [LARGE SCALE GENOMIC DNA]</scope>
    <source>
        <strain evidence="8">CBS 506.65</strain>
    </source>
</reference>
<evidence type="ECO:0000256" key="4">
    <source>
        <dbReference type="ARBA" id="ARBA00023203"/>
    </source>
</evidence>
<dbReference type="GO" id="GO:0043332">
    <property type="term" value="C:mating projection tip"/>
    <property type="evidence" value="ECO:0007669"/>
    <property type="project" value="EnsemblFungi"/>
</dbReference>
<dbReference type="GO" id="GO:0000755">
    <property type="term" value="P:cytogamy"/>
    <property type="evidence" value="ECO:0007669"/>
    <property type="project" value="EnsemblFungi"/>
</dbReference>
<dbReference type="OrthoDB" id="421374at2759"/>
<dbReference type="GO" id="GO:1903475">
    <property type="term" value="P:mitotic actomyosin contractile ring assembly"/>
    <property type="evidence" value="ECO:0007669"/>
    <property type="project" value="EnsemblFungi"/>
</dbReference>
<dbReference type="GO" id="GO:0044396">
    <property type="term" value="P:actin cortical patch organization"/>
    <property type="evidence" value="ECO:0007669"/>
    <property type="project" value="EnsemblFungi"/>
</dbReference>
<accession>A0A1L9SUE2</accession>
<keyword evidence="4 6" id="KW-0009">Actin-binding</keyword>
<dbReference type="Gene3D" id="3.30.450.30">
    <property type="entry name" value="Dynein light chain 2a, cytoplasmic"/>
    <property type="match status" value="1"/>
</dbReference>
<dbReference type="GO" id="GO:0005856">
    <property type="term" value="C:cytoskeleton"/>
    <property type="evidence" value="ECO:0007669"/>
    <property type="project" value="UniProtKB-SubCell"/>
</dbReference>
<dbReference type="InterPro" id="IPR027310">
    <property type="entry name" value="Profilin_CS"/>
</dbReference>
<dbReference type="GO" id="GO:0005085">
    <property type="term" value="F:guanyl-nucleotide exchange factor activity"/>
    <property type="evidence" value="ECO:0007669"/>
    <property type="project" value="EnsemblFungi"/>
</dbReference>
<proteinExistence type="inferred from homology"/>
<dbReference type="InterPro" id="IPR036140">
    <property type="entry name" value="PFN_sf"/>
</dbReference>
<dbReference type="SMART" id="SM00392">
    <property type="entry name" value="PROF"/>
    <property type="match status" value="1"/>
</dbReference>
<dbReference type="VEuPathDB" id="FungiDB:ASPZODRAFT_126633"/>
<evidence type="ECO:0000313" key="8">
    <source>
        <dbReference type="Proteomes" id="UP000184188"/>
    </source>
</evidence>
<evidence type="ECO:0000256" key="2">
    <source>
        <dbReference type="ARBA" id="ARBA00010058"/>
    </source>
</evidence>
<gene>
    <name evidence="7" type="ORF">ASPZODRAFT_126633</name>
</gene>
<dbReference type="PROSITE" id="PS00414">
    <property type="entry name" value="PROFILIN"/>
    <property type="match status" value="1"/>
</dbReference>
<comment type="similarity">
    <text evidence="2 6">Belongs to the profilin family.</text>
</comment>
<dbReference type="Proteomes" id="UP000184188">
    <property type="component" value="Unassembled WGS sequence"/>
</dbReference>
<dbReference type="STRING" id="1073090.A0A1L9SUE2"/>
<keyword evidence="8" id="KW-1185">Reference proteome</keyword>